<evidence type="ECO:0000256" key="1">
    <source>
        <dbReference type="ARBA" id="ARBA00022737"/>
    </source>
</evidence>
<dbReference type="InterPro" id="IPR045351">
    <property type="entry name" value="DUF6531"/>
</dbReference>
<evidence type="ECO:0000259" key="5">
    <source>
        <dbReference type="Pfam" id="PF25023"/>
    </source>
</evidence>
<feature type="domain" description="Teneurin-like YD-shell" evidence="5">
    <location>
        <begin position="1032"/>
        <end position="1166"/>
    </location>
</feature>
<dbReference type="InterPro" id="IPR044927">
    <property type="entry name" value="Endonuclea_NS_2"/>
</dbReference>
<keyword evidence="2" id="KW-1133">Transmembrane helix</keyword>
<evidence type="ECO:0000259" key="3">
    <source>
        <dbReference type="Pfam" id="PF13930"/>
    </source>
</evidence>
<dbReference type="Pfam" id="PF25023">
    <property type="entry name" value="TEN_YD-shell"/>
    <property type="match status" value="3"/>
</dbReference>
<dbReference type="Gene3D" id="2.60.200.60">
    <property type="match status" value="1"/>
</dbReference>
<dbReference type="InterPro" id="IPR031325">
    <property type="entry name" value="RHS_repeat"/>
</dbReference>
<evidence type="ECO:0000259" key="4">
    <source>
        <dbReference type="Pfam" id="PF20148"/>
    </source>
</evidence>
<name>A0ABY9PUM3_SERFO</name>
<evidence type="ECO:0000313" key="6">
    <source>
        <dbReference type="EMBL" id="WMT16733.1"/>
    </source>
</evidence>
<dbReference type="Pfam" id="PF13930">
    <property type="entry name" value="Endonuclea_NS_2"/>
    <property type="match status" value="1"/>
</dbReference>
<proteinExistence type="predicted"/>
<gene>
    <name evidence="6" type="ORF">RFB13_10590</name>
</gene>
<dbReference type="EMBL" id="CP133586">
    <property type="protein sequence ID" value="WMT16733.1"/>
    <property type="molecule type" value="Genomic_DNA"/>
</dbReference>
<sequence>MQQDIIQRIARVGAMNAASGPAPLTSQAGPAAARLGDQIKHKSFLGALLGAVTGALIGAAIFAAAGLLIAGTGGLATVAVLALGTAGTMAMGGVISRASGAVADFVDSVGSMDGPISTASSNVYIEGKQAARAIVDMVACTKHSSPPKIAQGSESVFINDQPAARVGDKVTCGATIKEGASSVYVGSGQGSYLEIDEEFSWWEKAILVAVEFLVPPSRGMLKGIGKLFTKAGRAAVVSGAKMGARQVAKIASGKTFRCATNAFKGGKGLKRFSEAGKKFVKGDPIDVTNGSLVEQRTDIELGQTLPLWFTRTWAPGCGHTYALGQGWTDSFHQYVEVNATEDVIEVTTLEGSALYFALPKGHQVSVNPDHPDFSLHRHPQGWELVDRRSRTSQWFTLAVRQQGQRRYLLTRQSDNNGNVLTLSHDKNSRLLQVTHSDGIELELRWHASGYLAEIIRVDGGLQDSLARYQQNEDGFLIEADSQQFYHLYYSYNSQGLMSRWHDNDQTWVDYQYDEQGRCITSIGAGGYYPVSFQYQPGITLVSDSQGRTTRYEYNEQLKVTAIEDPQGNRTGFTYDNFGNLIEQTSPSGRVTRLEYLKETGLVSAFYDAAGACWRYSYDNLERLTAMTDPLERVWWQEYDEQGNPSRFIAPDGTTTTLSRNAFGLITQVADSEGNQQTARYDERNRLCSLFDEENRGLHLRYTTRDDLRSLSHAGGALWRYRYDNHRRLAVSDRPNNSLEQFTHDRHGNLTHYQDANGVEWRVDYGPFDLPVARTDGEGQRWQYRYDPDHLQLIEVINPQGESYRYQLNASGQVVTEQDYAGTEWQYVYDKDGQCVEKRDALGQVTRFQYDAAGRLCSLHTPEGETQYQYDVLGRLLSVVAPGSELSFEYDLQGRVMRETQNGRVIRREYPDRQTQTRHLEMPEDEAMQPALSTTLRTNRVGEWLSLQLPQQAETQALRVTRNDNGQDTERKAGDGFMLRNQYDLMGQLVHQRAGRQTRIFTPEEVQDIPQPVLAGLDRSYCYDRALNLVAANDDLERLSYVVNANRQVVSVSEGNQLQEHYNYDASGYPTQQRVNNPRALFSVSNEDVYLRGHRLSQAGDSSFEYDDAGRMIARWQHKGGYRPEETRYSWDSRNQLIALKKPHGEVWHYRYDPFGRRTEKVCEQKGLRTLYLWDGDSIAEIREYKNAQLQRIRHWVFDGWELLAQQEWTRPNVLPFDGRAVADESEARVYTTLYAVCAPNGQPLALFNTEGKAQWRKPAASLWGMALSKATVNVQLDPGLKFAGQLLDEESGLFYNRYRYYLAEAGCYLTPDPIGLAGGENTYGYVSNPLGWIDPFGLAKCPTVTRGANGEVLTARATVSKAELKTGSATNQSSRDYARSLGNETDDAGHILGNVLGGQGGKGNVFPQLPGINRGRYRDFEKSVRDYVNQHGSVDIDWTFVYSNGGTRPTDIIYNVSQNGKTVLHSIFGN</sequence>
<dbReference type="Gene3D" id="2.180.10.10">
    <property type="entry name" value="RHS repeat-associated core"/>
    <property type="match status" value="3"/>
</dbReference>
<dbReference type="InterPro" id="IPR022385">
    <property type="entry name" value="Rhs_assc_core"/>
</dbReference>
<feature type="transmembrane region" description="Helical" evidence="2">
    <location>
        <begin position="44"/>
        <end position="69"/>
    </location>
</feature>
<keyword evidence="7" id="KW-1185">Reference proteome</keyword>
<dbReference type="InterPro" id="IPR006530">
    <property type="entry name" value="YD"/>
</dbReference>
<dbReference type="InterPro" id="IPR044929">
    <property type="entry name" value="DNA/RNA_non-sp_Endonuclease_sf"/>
</dbReference>
<organism evidence="6 7">
    <name type="scientific">Serratia fonticola</name>
    <dbReference type="NCBI Taxonomy" id="47917"/>
    <lineage>
        <taxon>Bacteria</taxon>
        <taxon>Pseudomonadati</taxon>
        <taxon>Pseudomonadota</taxon>
        <taxon>Gammaproteobacteria</taxon>
        <taxon>Enterobacterales</taxon>
        <taxon>Yersiniaceae</taxon>
        <taxon>Serratia</taxon>
    </lineage>
</organism>
<feature type="domain" description="Type VII secretion system protein EssD-like" evidence="3">
    <location>
        <begin position="1356"/>
        <end position="1453"/>
    </location>
</feature>
<dbReference type="Pfam" id="PF05488">
    <property type="entry name" value="PAAR_motif"/>
    <property type="match status" value="1"/>
</dbReference>
<dbReference type="Pfam" id="PF05593">
    <property type="entry name" value="RHS_repeat"/>
    <property type="match status" value="1"/>
</dbReference>
<dbReference type="Gene3D" id="3.40.570.10">
    <property type="entry name" value="Extracellular Endonuclease, subunit A"/>
    <property type="match status" value="1"/>
</dbReference>
<keyword evidence="2" id="KW-0812">Transmembrane</keyword>
<reference evidence="6 7" key="1">
    <citation type="submission" date="2023-08" db="EMBL/GenBank/DDBJ databases">
        <title>Complete Genome and Methylome dissection of Serratia fonticola NEB369.</title>
        <authorList>
            <person name="Fomenkov A."/>
            <person name="Roberts R.D."/>
        </authorList>
    </citation>
    <scope>NUCLEOTIDE SEQUENCE [LARGE SCALE GENOMIC DNA]</scope>
    <source>
        <strain evidence="6 7">NEB369</strain>
    </source>
</reference>
<dbReference type="Proteomes" id="UP001235341">
    <property type="component" value="Chromosome"/>
</dbReference>
<feature type="domain" description="DUF6531" evidence="4">
    <location>
        <begin position="282"/>
        <end position="356"/>
    </location>
</feature>
<evidence type="ECO:0000256" key="2">
    <source>
        <dbReference type="SAM" id="Phobius"/>
    </source>
</evidence>
<keyword evidence="2" id="KW-0472">Membrane</keyword>
<feature type="domain" description="Teneurin-like YD-shell" evidence="5">
    <location>
        <begin position="539"/>
        <end position="652"/>
    </location>
</feature>
<accession>A0ABY9PUM3</accession>
<keyword evidence="1" id="KW-0677">Repeat</keyword>
<dbReference type="Pfam" id="PF20148">
    <property type="entry name" value="DUF6531"/>
    <property type="match status" value="1"/>
</dbReference>
<evidence type="ECO:0000313" key="7">
    <source>
        <dbReference type="Proteomes" id="UP001235341"/>
    </source>
</evidence>
<dbReference type="RefSeq" id="WP_309206459.1">
    <property type="nucleotide sequence ID" value="NZ_CP133586.1"/>
</dbReference>
<dbReference type="PANTHER" id="PTHR32305:SF15">
    <property type="entry name" value="PROTEIN RHSA-RELATED"/>
    <property type="match status" value="1"/>
</dbReference>
<dbReference type="PANTHER" id="PTHR32305">
    <property type="match status" value="1"/>
</dbReference>
<dbReference type="CDD" id="cd14742">
    <property type="entry name" value="PAAR_RHS"/>
    <property type="match status" value="1"/>
</dbReference>
<feature type="domain" description="Teneurin-like YD-shell" evidence="5">
    <location>
        <begin position="416"/>
        <end position="524"/>
    </location>
</feature>
<dbReference type="NCBIfam" id="TIGR03696">
    <property type="entry name" value="Rhs_assc_core"/>
    <property type="match status" value="1"/>
</dbReference>
<protein>
    <submittedName>
        <fullName evidence="6">RHS repeat-associated core domain-containing protein</fullName>
    </submittedName>
</protein>
<dbReference type="NCBIfam" id="TIGR01643">
    <property type="entry name" value="YD_repeat_2x"/>
    <property type="match status" value="9"/>
</dbReference>
<dbReference type="InterPro" id="IPR008727">
    <property type="entry name" value="PAAR_motif"/>
</dbReference>
<dbReference type="InterPro" id="IPR056823">
    <property type="entry name" value="TEN-like_YD-shell"/>
</dbReference>
<dbReference type="InterPro" id="IPR050708">
    <property type="entry name" value="T6SS_VgrG/RHS"/>
</dbReference>